<dbReference type="EMBL" id="MN740417">
    <property type="protein sequence ID" value="QHU05599.1"/>
    <property type="molecule type" value="Genomic_DNA"/>
</dbReference>
<name>A0A6C0JJ57_9ZZZZ</name>
<feature type="compositionally biased region" description="Low complexity" evidence="1">
    <location>
        <begin position="28"/>
        <end position="37"/>
    </location>
</feature>
<feature type="region of interest" description="Disordered" evidence="1">
    <location>
        <begin position="27"/>
        <end position="51"/>
    </location>
</feature>
<feature type="region of interest" description="Disordered" evidence="1">
    <location>
        <begin position="64"/>
        <end position="107"/>
    </location>
</feature>
<reference evidence="2" key="1">
    <citation type="journal article" date="2020" name="Nature">
        <title>Giant virus diversity and host interactions through global metagenomics.</title>
        <authorList>
            <person name="Schulz F."/>
            <person name="Roux S."/>
            <person name="Paez-Espino D."/>
            <person name="Jungbluth S."/>
            <person name="Walsh D.A."/>
            <person name="Denef V.J."/>
            <person name="McMahon K.D."/>
            <person name="Konstantinidis K.T."/>
            <person name="Eloe-Fadrosh E.A."/>
            <person name="Kyrpides N.C."/>
            <person name="Woyke T."/>
        </authorList>
    </citation>
    <scope>NUCLEOTIDE SEQUENCE</scope>
    <source>
        <strain evidence="2">GVMAG-M-3300027736-24</strain>
    </source>
</reference>
<accession>A0A6C0JJ57</accession>
<sequence length="107" mass="12387">MKFHQLQEKYYNLKKEHRQLQIALNISPTNPINNNNNREIETEEEERELTTALNNSLHNEYAFSNPLSESNLDTPGRTNKNNSNTSKTSKNSKNSKLSGKFTRSTFL</sequence>
<dbReference type="AlphaFoldDB" id="A0A6C0JJ57"/>
<evidence type="ECO:0000313" key="2">
    <source>
        <dbReference type="EMBL" id="QHU05599.1"/>
    </source>
</evidence>
<evidence type="ECO:0000256" key="1">
    <source>
        <dbReference type="SAM" id="MobiDB-lite"/>
    </source>
</evidence>
<feature type="compositionally biased region" description="Polar residues" evidence="1">
    <location>
        <begin position="65"/>
        <end position="77"/>
    </location>
</feature>
<organism evidence="2">
    <name type="scientific">viral metagenome</name>
    <dbReference type="NCBI Taxonomy" id="1070528"/>
    <lineage>
        <taxon>unclassified sequences</taxon>
        <taxon>metagenomes</taxon>
        <taxon>organismal metagenomes</taxon>
    </lineage>
</organism>
<feature type="compositionally biased region" description="Low complexity" evidence="1">
    <location>
        <begin position="78"/>
        <end position="96"/>
    </location>
</feature>
<protein>
    <submittedName>
        <fullName evidence="2">Uncharacterized protein</fullName>
    </submittedName>
</protein>
<proteinExistence type="predicted"/>